<keyword evidence="3" id="KW-1185">Reference proteome</keyword>
<reference evidence="2 3" key="1">
    <citation type="submission" date="2020-03" db="EMBL/GenBank/DDBJ databases">
        <title>Genome sequence of strain Massilia sp. TW-1.</title>
        <authorList>
            <person name="Chaudhary D.K."/>
        </authorList>
    </citation>
    <scope>NUCLEOTIDE SEQUENCE [LARGE SCALE GENOMIC DNA]</scope>
    <source>
        <strain evidence="2 3">TW-1</strain>
    </source>
</reference>
<dbReference type="EMBL" id="JAAQOM010000013">
    <property type="protein sequence ID" value="NIA56111.1"/>
    <property type="molecule type" value="Genomic_DNA"/>
</dbReference>
<sequence>MSMFVVRPFQATTLAYWYGERDQLDLSPPYQRSSGVWSNTDKAFLIDSIINGYDIPKFYIADFSYVSSALNLKGRPYAVIDGRQRFEAIFDFLDNRFRLNNDMVYLGEERISLAGLLFNEIKEQFPKIAQRIENFNINVMSVLTDQEEKINDLFVRLNKSKPLTGAEVRSAMVGEVTRLIRQIAKSDFFKKYVSFNTKRKQDENVAAKILLIEHRSGFVDTKKVNLDRFAMEAALTETEFNNSAERVLEVLDAMCEIFEPGDSLLRSSGIVPLYYWLAKHYPNVDLRWEMQAFEEYRKDNPSTAPIAAYNKASRSTNDLLSYKVRYAVLEAFLKLEPGNSLPNNLVANLS</sequence>
<accession>A0ABX0PGZ4</accession>
<gene>
    <name evidence="2" type="ORF">HAV22_20990</name>
</gene>
<evidence type="ECO:0000313" key="2">
    <source>
        <dbReference type="EMBL" id="NIA56111.1"/>
    </source>
</evidence>
<protein>
    <submittedName>
        <fullName evidence="2">DUF262 domain-containing protein</fullName>
    </submittedName>
</protein>
<dbReference type="PANTHER" id="PTHR39639">
    <property type="entry name" value="CHROMOSOME 16, WHOLE GENOME SHOTGUN SEQUENCE"/>
    <property type="match status" value="1"/>
</dbReference>
<organism evidence="2 3">
    <name type="scientific">Telluria antibiotica</name>
    <dbReference type="NCBI Taxonomy" id="2717319"/>
    <lineage>
        <taxon>Bacteria</taxon>
        <taxon>Pseudomonadati</taxon>
        <taxon>Pseudomonadota</taxon>
        <taxon>Betaproteobacteria</taxon>
        <taxon>Burkholderiales</taxon>
        <taxon>Oxalobacteraceae</taxon>
        <taxon>Telluria group</taxon>
        <taxon>Telluria</taxon>
    </lineage>
</organism>
<proteinExistence type="predicted"/>
<dbReference type="Proteomes" id="UP000716322">
    <property type="component" value="Unassembled WGS sequence"/>
</dbReference>
<name>A0ABX0PGZ4_9BURK</name>
<feature type="domain" description="GmrSD restriction endonucleases N-terminal" evidence="1">
    <location>
        <begin position="25"/>
        <end position="171"/>
    </location>
</feature>
<dbReference type="InterPro" id="IPR004919">
    <property type="entry name" value="GmrSD_N"/>
</dbReference>
<evidence type="ECO:0000259" key="1">
    <source>
        <dbReference type="Pfam" id="PF03235"/>
    </source>
</evidence>
<comment type="caution">
    <text evidence="2">The sequence shown here is derived from an EMBL/GenBank/DDBJ whole genome shotgun (WGS) entry which is preliminary data.</text>
</comment>
<dbReference type="PANTHER" id="PTHR39639:SF1">
    <property type="entry name" value="DUF262 DOMAIN-CONTAINING PROTEIN"/>
    <property type="match status" value="1"/>
</dbReference>
<dbReference type="Pfam" id="PF03235">
    <property type="entry name" value="GmrSD_N"/>
    <property type="match status" value="1"/>
</dbReference>
<evidence type="ECO:0000313" key="3">
    <source>
        <dbReference type="Proteomes" id="UP000716322"/>
    </source>
</evidence>